<dbReference type="AlphaFoldDB" id="A0A1B0AUH6"/>
<dbReference type="Proteomes" id="UP000092460">
    <property type="component" value="Unassembled WGS sequence"/>
</dbReference>
<dbReference type="EMBL" id="JXJN01003638">
    <property type="status" value="NOT_ANNOTATED_CDS"/>
    <property type="molecule type" value="Genomic_DNA"/>
</dbReference>
<evidence type="ECO:0000313" key="2">
    <source>
        <dbReference type="Proteomes" id="UP000092460"/>
    </source>
</evidence>
<dbReference type="EnsemblMetazoa" id="GPPI009133-RA">
    <property type="protein sequence ID" value="GPPI009133-PA"/>
    <property type="gene ID" value="GPPI009133"/>
</dbReference>
<sequence>MQDKYQADADEQHFVENAFTNGRMADGYGHLLQKTSCNAIFPASGERRIDCIIASETGCKILILFEYLFVSGTGLGSCLPVYRVKTSPNGYIN</sequence>
<organism evidence="1 2">
    <name type="scientific">Glossina palpalis gambiensis</name>
    <dbReference type="NCBI Taxonomy" id="67801"/>
    <lineage>
        <taxon>Eukaryota</taxon>
        <taxon>Metazoa</taxon>
        <taxon>Ecdysozoa</taxon>
        <taxon>Arthropoda</taxon>
        <taxon>Hexapoda</taxon>
        <taxon>Insecta</taxon>
        <taxon>Pterygota</taxon>
        <taxon>Neoptera</taxon>
        <taxon>Endopterygota</taxon>
        <taxon>Diptera</taxon>
        <taxon>Brachycera</taxon>
        <taxon>Muscomorpha</taxon>
        <taxon>Hippoboscoidea</taxon>
        <taxon>Glossinidae</taxon>
        <taxon>Glossina</taxon>
    </lineage>
</organism>
<name>A0A1B0AUH6_9MUSC</name>
<accession>A0A1B0AUH6</accession>
<proteinExistence type="predicted"/>
<protein>
    <submittedName>
        <fullName evidence="1">Uncharacterized protein</fullName>
    </submittedName>
</protein>
<reference evidence="1" key="2">
    <citation type="submission" date="2020-05" db="UniProtKB">
        <authorList>
            <consortium name="EnsemblMetazoa"/>
        </authorList>
    </citation>
    <scope>IDENTIFICATION</scope>
    <source>
        <strain evidence="1">IAEA</strain>
    </source>
</reference>
<keyword evidence="2" id="KW-1185">Reference proteome</keyword>
<dbReference type="VEuPathDB" id="VectorBase:GPPI009133"/>
<evidence type="ECO:0000313" key="1">
    <source>
        <dbReference type="EnsemblMetazoa" id="GPPI009133-PA"/>
    </source>
</evidence>
<reference evidence="2" key="1">
    <citation type="submission" date="2015-01" db="EMBL/GenBank/DDBJ databases">
        <authorList>
            <person name="Aksoy S."/>
            <person name="Warren W."/>
            <person name="Wilson R.K."/>
        </authorList>
    </citation>
    <scope>NUCLEOTIDE SEQUENCE [LARGE SCALE GENOMIC DNA]</scope>
    <source>
        <strain evidence="2">IAEA</strain>
    </source>
</reference>